<dbReference type="OrthoDB" id="5670502at2"/>
<sequence>MINNESVTFIRQRGAAAIYLVLLLIPLFGMVFLALEGTRYIQKKNRLGDATEAASLAVSMANRNDKGYETQLAKDYISSYLRNIKEISQVRIERKEDIDHYPMADGSFEDREYTQYRVTANTEHTSWLHSDLIPSFKATETLGNRALARAYPEYLGDRDVDIVFVSDFSGSMDGYRINSLKNAITQISNEILIPREGETEIRNRIALVPYNMRVVEGGDDRNTCMTQLKYRNPSGKTGSNYTNYESINWREWANKSYNQVSSCVSNSRKCNGLPGPRADARTIKSVVNDSSQRWPDSSNWIDYSRSVEQVFSESPTNVQHHPSYQRLYNSSMCNGSFWTIPLTNQKSEIMRVNQMSPNGGTSVYQGLLRGAQILDKGRPTNPDEEETKEYNKRLKMILIISDGKEDPYRNTFSNLVNAGVCNKIRSGFNDGDLPLHMGVIGVQFSASGQNAFKKCVGEENIIDVGNLDDLIEDILDLIKKGAKSDGISKLYYRHTEN</sequence>
<keyword evidence="4" id="KW-1185">Reference proteome</keyword>
<dbReference type="Gene3D" id="3.40.50.410">
    <property type="entry name" value="von Willebrand factor, type A domain"/>
    <property type="match status" value="1"/>
</dbReference>
<dbReference type="CDD" id="cd00198">
    <property type="entry name" value="vWFA"/>
    <property type="match status" value="1"/>
</dbReference>
<dbReference type="PROSITE" id="PS50234">
    <property type="entry name" value="VWFA"/>
    <property type="match status" value="1"/>
</dbReference>
<reference evidence="4" key="1">
    <citation type="submission" date="2019-07" db="EMBL/GenBank/DDBJ databases">
        <title>Shewanella sp. YLB-08 draft genomic sequence.</title>
        <authorList>
            <person name="Yu L."/>
        </authorList>
    </citation>
    <scope>NUCLEOTIDE SEQUENCE [LARGE SCALE GENOMIC DNA]</scope>
    <source>
        <strain evidence="4">JCM 20706</strain>
    </source>
</reference>
<evidence type="ECO:0000313" key="4">
    <source>
        <dbReference type="Proteomes" id="UP000318126"/>
    </source>
</evidence>
<keyword evidence="1" id="KW-0472">Membrane</keyword>
<keyword evidence="1" id="KW-1133">Transmembrane helix</keyword>
<name>A0A553JUN1_SHEHA</name>
<feature type="domain" description="VWFA" evidence="2">
    <location>
        <begin position="161"/>
        <end position="211"/>
    </location>
</feature>
<comment type="caution">
    <text evidence="3">The sequence shown here is derived from an EMBL/GenBank/DDBJ whole genome shotgun (WGS) entry which is preliminary data.</text>
</comment>
<evidence type="ECO:0000259" key="2">
    <source>
        <dbReference type="PROSITE" id="PS50234"/>
    </source>
</evidence>
<dbReference type="Proteomes" id="UP000318126">
    <property type="component" value="Unassembled WGS sequence"/>
</dbReference>
<dbReference type="InterPro" id="IPR036465">
    <property type="entry name" value="vWFA_dom_sf"/>
</dbReference>
<organism evidence="3 4">
    <name type="scientific">Shewanella hanedai</name>
    <name type="common">Alteromonas hanedai</name>
    <dbReference type="NCBI Taxonomy" id="25"/>
    <lineage>
        <taxon>Bacteria</taxon>
        <taxon>Pseudomonadati</taxon>
        <taxon>Pseudomonadota</taxon>
        <taxon>Gammaproteobacteria</taxon>
        <taxon>Alteromonadales</taxon>
        <taxon>Shewanellaceae</taxon>
        <taxon>Shewanella</taxon>
    </lineage>
</organism>
<gene>
    <name evidence="3" type="ORF">FN961_00535</name>
</gene>
<dbReference type="AlphaFoldDB" id="A0A553JUN1"/>
<dbReference type="InterPro" id="IPR028087">
    <property type="entry name" value="Tad_N"/>
</dbReference>
<evidence type="ECO:0000313" key="3">
    <source>
        <dbReference type="EMBL" id="TRY16153.1"/>
    </source>
</evidence>
<accession>A0A553JUN1</accession>
<dbReference type="Pfam" id="PF13400">
    <property type="entry name" value="Tad"/>
    <property type="match status" value="1"/>
</dbReference>
<dbReference type="SUPFAM" id="SSF53300">
    <property type="entry name" value="vWA-like"/>
    <property type="match status" value="1"/>
</dbReference>
<protein>
    <submittedName>
        <fullName evidence="3">Pilus assembly protein</fullName>
    </submittedName>
</protein>
<keyword evidence="1" id="KW-0812">Transmembrane</keyword>
<feature type="transmembrane region" description="Helical" evidence="1">
    <location>
        <begin position="16"/>
        <end position="35"/>
    </location>
</feature>
<dbReference type="RefSeq" id="WP_143562598.1">
    <property type="nucleotide sequence ID" value="NZ_BMPL01000001.1"/>
</dbReference>
<dbReference type="InterPro" id="IPR002035">
    <property type="entry name" value="VWF_A"/>
</dbReference>
<evidence type="ECO:0000256" key="1">
    <source>
        <dbReference type="SAM" id="Phobius"/>
    </source>
</evidence>
<dbReference type="EMBL" id="VKGK01000001">
    <property type="protein sequence ID" value="TRY16153.1"/>
    <property type="molecule type" value="Genomic_DNA"/>
</dbReference>
<proteinExistence type="predicted"/>